<keyword evidence="3" id="KW-1185">Reference proteome</keyword>
<feature type="repeat" description="ANK" evidence="1">
    <location>
        <begin position="106"/>
        <end position="138"/>
    </location>
</feature>
<accession>A0AA38M8N4</accession>
<evidence type="ECO:0000313" key="3">
    <source>
        <dbReference type="Proteomes" id="UP001168821"/>
    </source>
</evidence>
<organism evidence="2 3">
    <name type="scientific">Zophobas morio</name>
    <dbReference type="NCBI Taxonomy" id="2755281"/>
    <lineage>
        <taxon>Eukaryota</taxon>
        <taxon>Metazoa</taxon>
        <taxon>Ecdysozoa</taxon>
        <taxon>Arthropoda</taxon>
        <taxon>Hexapoda</taxon>
        <taxon>Insecta</taxon>
        <taxon>Pterygota</taxon>
        <taxon>Neoptera</taxon>
        <taxon>Endopterygota</taxon>
        <taxon>Coleoptera</taxon>
        <taxon>Polyphaga</taxon>
        <taxon>Cucujiformia</taxon>
        <taxon>Tenebrionidae</taxon>
        <taxon>Zophobas</taxon>
    </lineage>
</organism>
<dbReference type="SUPFAM" id="SSF48403">
    <property type="entry name" value="Ankyrin repeat"/>
    <property type="match status" value="1"/>
</dbReference>
<dbReference type="EMBL" id="JALNTZ010000007">
    <property type="protein sequence ID" value="KAJ3647019.1"/>
    <property type="molecule type" value="Genomic_DNA"/>
</dbReference>
<reference evidence="2" key="1">
    <citation type="journal article" date="2023" name="G3 (Bethesda)">
        <title>Whole genome assemblies of Zophobas morio and Tenebrio molitor.</title>
        <authorList>
            <person name="Kaur S."/>
            <person name="Stinson S.A."/>
            <person name="diCenzo G.C."/>
        </authorList>
    </citation>
    <scope>NUCLEOTIDE SEQUENCE</scope>
    <source>
        <strain evidence="2">QUZm001</strain>
    </source>
</reference>
<name>A0AA38M8N4_9CUCU</name>
<dbReference type="PROSITE" id="PS50088">
    <property type="entry name" value="ANK_REPEAT"/>
    <property type="match status" value="1"/>
</dbReference>
<evidence type="ECO:0008006" key="4">
    <source>
        <dbReference type="Google" id="ProtNLM"/>
    </source>
</evidence>
<dbReference type="Gene3D" id="1.25.40.20">
    <property type="entry name" value="Ankyrin repeat-containing domain"/>
    <property type="match status" value="1"/>
</dbReference>
<dbReference type="Pfam" id="PF00023">
    <property type="entry name" value="Ank"/>
    <property type="match status" value="1"/>
</dbReference>
<dbReference type="PROSITE" id="PS50297">
    <property type="entry name" value="ANK_REP_REGION"/>
    <property type="match status" value="1"/>
</dbReference>
<protein>
    <recommendedName>
        <fullName evidence="4">Ankyrin repeat domain-containing protein</fullName>
    </recommendedName>
</protein>
<dbReference type="InterPro" id="IPR036770">
    <property type="entry name" value="Ankyrin_rpt-contain_sf"/>
</dbReference>
<dbReference type="InterPro" id="IPR002110">
    <property type="entry name" value="Ankyrin_rpt"/>
</dbReference>
<evidence type="ECO:0000313" key="2">
    <source>
        <dbReference type="EMBL" id="KAJ3647019.1"/>
    </source>
</evidence>
<gene>
    <name evidence="2" type="ORF">Zmor_024570</name>
</gene>
<dbReference type="Proteomes" id="UP001168821">
    <property type="component" value="Unassembled WGS sequence"/>
</dbReference>
<comment type="caution">
    <text evidence="2">The sequence shown here is derived from an EMBL/GenBank/DDBJ whole genome shotgun (WGS) entry which is preliminary data.</text>
</comment>
<dbReference type="AlphaFoldDB" id="A0AA38M8N4"/>
<sequence>MIKKKSRLICAVLHNQAEILDSPKWYNVHESWGYSLLQIAALQERYKSFKYLLPIPDFPFDIVTKRGTTALGVALDSYMDNDIWREEYFTYELIKKGACIDEVYFQGESPLPRALERHYYKSARLLIRRGANVNAVNSNNERPLDMTVNRNQIELVGNDFVSIRSTTCSLPL</sequence>
<keyword evidence="1" id="KW-0040">ANK repeat</keyword>
<evidence type="ECO:0000256" key="1">
    <source>
        <dbReference type="PROSITE-ProRule" id="PRU00023"/>
    </source>
</evidence>
<proteinExistence type="predicted"/>